<feature type="region of interest" description="Disordered" evidence="1">
    <location>
        <begin position="172"/>
        <end position="197"/>
    </location>
</feature>
<sequence>MSHSHDHDHDHSHCNHDHSVVYNKVVKASHKVAAVLLRNAKTLALTFDQRQELPHDCPTTDGGSIVCHIDEPVEPGDRLVSNTNEWAVVQAAPEALFEVARGQNGYEAFIHIAGLEMWPLQLTELGARVVASHECMHMLEHFGLQFQQIEAPMLELSVPEIKHHDCCDHDHGHEHGHEHAHDGHDHSHCGHDHKHDH</sequence>
<keyword evidence="3" id="KW-1185">Reference proteome</keyword>
<dbReference type="Proteomes" id="UP001204142">
    <property type="component" value="Unassembled WGS sequence"/>
</dbReference>
<gene>
    <name evidence="2" type="ORF">NQT62_00115</name>
</gene>
<evidence type="ECO:0000256" key="1">
    <source>
        <dbReference type="SAM" id="MobiDB-lite"/>
    </source>
</evidence>
<evidence type="ECO:0008006" key="4">
    <source>
        <dbReference type="Google" id="ProtNLM"/>
    </source>
</evidence>
<evidence type="ECO:0000313" key="3">
    <source>
        <dbReference type="Proteomes" id="UP001204142"/>
    </source>
</evidence>
<name>A0ABT1WBF1_9BURK</name>
<dbReference type="EMBL" id="JANIGO010000001">
    <property type="protein sequence ID" value="MCQ8894842.1"/>
    <property type="molecule type" value="Genomic_DNA"/>
</dbReference>
<dbReference type="RefSeq" id="WP_256762459.1">
    <property type="nucleotide sequence ID" value="NZ_JANIGO010000001.1"/>
</dbReference>
<reference evidence="2 3" key="1">
    <citation type="submission" date="2022-07" db="EMBL/GenBank/DDBJ databases">
        <authorList>
            <person name="Xamxidin M."/>
            <person name="Wu M."/>
        </authorList>
    </citation>
    <scope>NUCLEOTIDE SEQUENCE [LARGE SCALE GENOMIC DNA]</scope>
    <source>
        <strain evidence="2 3">NBRC 111650</strain>
    </source>
</reference>
<evidence type="ECO:0000313" key="2">
    <source>
        <dbReference type="EMBL" id="MCQ8894842.1"/>
    </source>
</evidence>
<proteinExistence type="predicted"/>
<comment type="caution">
    <text evidence="2">The sequence shown here is derived from an EMBL/GenBank/DDBJ whole genome shotgun (WGS) entry which is preliminary data.</text>
</comment>
<protein>
    <recommendedName>
        <fullName evidence="4">Urease accessory protein UreE</fullName>
    </recommendedName>
</protein>
<accession>A0ABT1WBF1</accession>
<organism evidence="2 3">
    <name type="scientific">Limnobacter humi</name>
    <dbReference type="NCBI Taxonomy" id="1778671"/>
    <lineage>
        <taxon>Bacteria</taxon>
        <taxon>Pseudomonadati</taxon>
        <taxon>Pseudomonadota</taxon>
        <taxon>Betaproteobacteria</taxon>
        <taxon>Burkholderiales</taxon>
        <taxon>Burkholderiaceae</taxon>
        <taxon>Limnobacter</taxon>
    </lineage>
</organism>